<gene>
    <name evidence="3" type="ORF">ADS79_10655</name>
    <name evidence="2" type="ORF">BRE01_41840</name>
</gene>
<accession>A0A0K9YUG7</accession>
<dbReference type="PANTHER" id="PTHR31435:SF10">
    <property type="entry name" value="BSR4717 PROTEIN"/>
    <property type="match status" value="1"/>
</dbReference>
<dbReference type="Proteomes" id="UP000036834">
    <property type="component" value="Unassembled WGS sequence"/>
</dbReference>
<organism evidence="3 4">
    <name type="scientific">Brevibacillus reuszeri</name>
    <dbReference type="NCBI Taxonomy" id="54915"/>
    <lineage>
        <taxon>Bacteria</taxon>
        <taxon>Bacillati</taxon>
        <taxon>Bacillota</taxon>
        <taxon>Bacilli</taxon>
        <taxon>Bacillales</taxon>
        <taxon>Paenibacillaceae</taxon>
        <taxon>Brevibacillus</taxon>
    </lineage>
</organism>
<comment type="caution">
    <text evidence="3">The sequence shown here is derived from an EMBL/GenBank/DDBJ whole genome shotgun (WGS) entry which is preliminary data.</text>
</comment>
<feature type="domain" description="N-acetyltransferase" evidence="1">
    <location>
        <begin position="83"/>
        <end position="170"/>
    </location>
</feature>
<dbReference type="InterPro" id="IPR010693">
    <property type="entry name" value="Divergent_4Fe-4S_mono-cluster"/>
</dbReference>
<dbReference type="OrthoDB" id="9793389at2"/>
<evidence type="ECO:0000313" key="4">
    <source>
        <dbReference type="Proteomes" id="UP000036834"/>
    </source>
</evidence>
<dbReference type="PATRIC" id="fig|54915.3.peg.1082"/>
<dbReference type="EMBL" id="BJON01000016">
    <property type="protein sequence ID" value="GED70482.1"/>
    <property type="molecule type" value="Genomic_DNA"/>
</dbReference>
<dbReference type="EMBL" id="LGIQ01000007">
    <property type="protein sequence ID" value="KNB72344.1"/>
    <property type="molecule type" value="Genomic_DNA"/>
</dbReference>
<dbReference type="Gene3D" id="3.40.630.30">
    <property type="match status" value="1"/>
</dbReference>
<dbReference type="PROSITE" id="PS51729">
    <property type="entry name" value="GNAT_YJDJ"/>
    <property type="match status" value="1"/>
</dbReference>
<reference evidence="4" key="1">
    <citation type="submission" date="2015-07" db="EMBL/GenBank/DDBJ databases">
        <title>Genome sequencing project for genomic taxonomy and phylogenomics of Bacillus-like bacteria.</title>
        <authorList>
            <person name="Liu B."/>
            <person name="Wang J."/>
            <person name="Zhu Y."/>
            <person name="Liu G."/>
            <person name="Chen Q."/>
            <person name="Chen Z."/>
            <person name="Lan J."/>
            <person name="Che J."/>
            <person name="Ge C."/>
            <person name="Shi H."/>
            <person name="Pan Z."/>
            <person name="Liu X."/>
        </authorList>
    </citation>
    <scope>NUCLEOTIDE SEQUENCE [LARGE SCALE GENOMIC DNA]</scope>
    <source>
        <strain evidence="4">DSM 9887</strain>
    </source>
</reference>
<reference evidence="2 5" key="3">
    <citation type="submission" date="2019-06" db="EMBL/GenBank/DDBJ databases">
        <title>Whole genome shotgun sequence of Brevibacillus reuszeri NBRC 15719.</title>
        <authorList>
            <person name="Hosoyama A."/>
            <person name="Uohara A."/>
            <person name="Ohji S."/>
            <person name="Ichikawa N."/>
        </authorList>
    </citation>
    <scope>NUCLEOTIDE SEQUENCE [LARGE SCALE GENOMIC DNA]</scope>
    <source>
        <strain evidence="2 5">NBRC 15719</strain>
    </source>
</reference>
<dbReference type="InterPro" id="IPR016181">
    <property type="entry name" value="Acyl_CoA_acyltransferase"/>
</dbReference>
<dbReference type="Pfam" id="PF14542">
    <property type="entry name" value="Acetyltransf_CG"/>
    <property type="match status" value="1"/>
</dbReference>
<keyword evidence="5" id="KW-1185">Reference proteome</keyword>
<dbReference type="RefSeq" id="WP_049738393.1">
    <property type="nucleotide sequence ID" value="NZ_BJON01000016.1"/>
</dbReference>
<dbReference type="PANTHER" id="PTHR31435">
    <property type="entry name" value="PROTEIN NATD1"/>
    <property type="match status" value="1"/>
</dbReference>
<reference evidence="3" key="2">
    <citation type="submission" date="2015-07" db="EMBL/GenBank/DDBJ databases">
        <title>MeaNS - Measles Nucleotide Surveillance Program.</title>
        <authorList>
            <person name="Tran T."/>
            <person name="Druce J."/>
        </authorList>
    </citation>
    <scope>NUCLEOTIDE SEQUENCE</scope>
    <source>
        <strain evidence="3">DSM 9887</strain>
    </source>
</reference>
<dbReference type="SUPFAM" id="SSF55729">
    <property type="entry name" value="Acyl-CoA N-acyltransferases (Nat)"/>
    <property type="match status" value="1"/>
</dbReference>
<evidence type="ECO:0000259" key="1">
    <source>
        <dbReference type="PROSITE" id="PS51729"/>
    </source>
</evidence>
<name>A0A0K9YUG7_9BACL</name>
<dbReference type="InterPro" id="IPR045057">
    <property type="entry name" value="Gcn5-rel_NAT"/>
</dbReference>
<evidence type="ECO:0000313" key="2">
    <source>
        <dbReference type="EMBL" id="GED70482.1"/>
    </source>
</evidence>
<evidence type="ECO:0000313" key="5">
    <source>
        <dbReference type="Proteomes" id="UP000319578"/>
    </source>
</evidence>
<dbReference type="Proteomes" id="UP000319578">
    <property type="component" value="Unassembled WGS sequence"/>
</dbReference>
<dbReference type="AlphaFoldDB" id="A0A0K9YUG7"/>
<proteinExistence type="predicted"/>
<dbReference type="Pfam" id="PF06902">
    <property type="entry name" value="Fer4_19"/>
    <property type="match status" value="1"/>
</dbReference>
<dbReference type="InterPro" id="IPR031165">
    <property type="entry name" value="GNAT_YJDJ"/>
</dbReference>
<protein>
    <recommendedName>
        <fullName evidence="1">N-acetyltransferase domain-containing protein</fullName>
    </recommendedName>
</protein>
<sequence length="170" mass="19002">MSDDSKRYVGKDIEVIFHPGRCVHSAKCVSGLPEVFNIKKKPWVHVDGETADKIASQINNCPSGALEYVWKSNLLNGGKQMFEIKEGTNGFYVGEEDNKEAEIHYVQNGKHIIIVDHTIVSDSLKGQGVGQALVKRLVEFARTKGIKIMPLCPFAKSQFDRHEDYADVLL</sequence>
<evidence type="ECO:0000313" key="3">
    <source>
        <dbReference type="EMBL" id="KNB72344.1"/>
    </source>
</evidence>
<dbReference type="STRING" id="54915.ADS79_10655"/>